<evidence type="ECO:0000256" key="4">
    <source>
        <dbReference type="ARBA" id="ARBA00022989"/>
    </source>
</evidence>
<feature type="transmembrane region" description="Helical" evidence="6">
    <location>
        <begin position="91"/>
        <end position="117"/>
    </location>
</feature>
<name>A0ABS2XNE3_POLSP</name>
<accession>A0ABS2XNE3</accession>
<evidence type="ECO:0000256" key="1">
    <source>
        <dbReference type="ARBA" id="ARBA00004141"/>
    </source>
</evidence>
<evidence type="ECO:0000256" key="3">
    <source>
        <dbReference type="ARBA" id="ARBA00022692"/>
    </source>
</evidence>
<sequence length="230" mass="25394">MPTIRKTLMFLGGSLASGGSLIMICAVLATKEWVSTAITCKGSANNNGSVTLEYGLFEGKGKSNFCPNIGVDIEPFKVLESLEHFGPSKSLHITVITCLCLGLLGSICSFGITLYNSFSNPYETYLGPLGVYVCSSVSAIFIFLSIVLFVVNTEVYHLSIEMAQNQITNQRVTLSDAKNSIGYSYYLMIPAFFCNLFVIIIIYVYQHASYTQRKEQQRPTEDAPKDVMMY</sequence>
<feature type="transmembrane region" description="Helical" evidence="6">
    <location>
        <begin position="129"/>
        <end position="151"/>
    </location>
</feature>
<protein>
    <submittedName>
        <fullName evidence="7">CLRN3 protein</fullName>
    </submittedName>
</protein>
<feature type="transmembrane region" description="Helical" evidence="6">
    <location>
        <begin position="7"/>
        <end position="29"/>
    </location>
</feature>
<gene>
    <name evidence="7" type="primary">Clrn3_0</name>
    <name evidence="7" type="ORF">GTO93_0003635</name>
</gene>
<dbReference type="PANTHER" id="PTHR31548:SF3">
    <property type="entry name" value="CLARIN-3"/>
    <property type="match status" value="1"/>
</dbReference>
<keyword evidence="5 6" id="KW-0472">Membrane</keyword>
<proteinExistence type="inferred from homology"/>
<dbReference type="Proteomes" id="UP001166093">
    <property type="component" value="Unassembled WGS sequence"/>
</dbReference>
<dbReference type="EMBL" id="JAAWVQ010051313">
    <property type="protein sequence ID" value="MBN3275496.1"/>
    <property type="molecule type" value="Genomic_DNA"/>
</dbReference>
<keyword evidence="8" id="KW-1185">Reference proteome</keyword>
<feature type="non-terminal residue" evidence="7">
    <location>
        <position position="230"/>
    </location>
</feature>
<evidence type="ECO:0000313" key="7">
    <source>
        <dbReference type="EMBL" id="MBN3275496.1"/>
    </source>
</evidence>
<keyword evidence="4 6" id="KW-1133">Transmembrane helix</keyword>
<comment type="caution">
    <text evidence="7">The sequence shown here is derived from an EMBL/GenBank/DDBJ whole genome shotgun (WGS) entry which is preliminary data.</text>
</comment>
<keyword evidence="3 6" id="KW-0812">Transmembrane</keyword>
<comment type="subcellular location">
    <subcellularLocation>
        <location evidence="1">Membrane</location>
        <topology evidence="1">Multi-pass membrane protein</topology>
    </subcellularLocation>
</comment>
<evidence type="ECO:0000256" key="5">
    <source>
        <dbReference type="ARBA" id="ARBA00023136"/>
    </source>
</evidence>
<dbReference type="InterPro" id="IPR026748">
    <property type="entry name" value="Clarin"/>
</dbReference>
<organism evidence="7 8">
    <name type="scientific">Polyodon spathula</name>
    <name type="common">North American paddlefish</name>
    <name type="synonym">Squalus spathula</name>
    <dbReference type="NCBI Taxonomy" id="7913"/>
    <lineage>
        <taxon>Eukaryota</taxon>
        <taxon>Metazoa</taxon>
        <taxon>Chordata</taxon>
        <taxon>Craniata</taxon>
        <taxon>Vertebrata</taxon>
        <taxon>Euteleostomi</taxon>
        <taxon>Actinopterygii</taxon>
        <taxon>Chondrostei</taxon>
        <taxon>Acipenseriformes</taxon>
        <taxon>Polyodontidae</taxon>
        <taxon>Polyodon</taxon>
    </lineage>
</organism>
<dbReference type="PANTHER" id="PTHR31548">
    <property type="entry name" value="CLARIN"/>
    <property type="match status" value="1"/>
</dbReference>
<dbReference type="Gene3D" id="1.20.140.150">
    <property type="match status" value="1"/>
</dbReference>
<comment type="similarity">
    <text evidence="2">Belongs to the clarin family.</text>
</comment>
<reference evidence="7" key="1">
    <citation type="journal article" date="2021" name="Cell">
        <title>Tracing the genetic footprints of vertebrate landing in non-teleost ray-finned fishes.</title>
        <authorList>
            <person name="Bi X."/>
            <person name="Wang K."/>
            <person name="Yang L."/>
            <person name="Pan H."/>
            <person name="Jiang H."/>
            <person name="Wei Q."/>
            <person name="Fang M."/>
            <person name="Yu H."/>
            <person name="Zhu C."/>
            <person name="Cai Y."/>
            <person name="He Y."/>
            <person name="Gan X."/>
            <person name="Zeng H."/>
            <person name="Yu D."/>
            <person name="Zhu Y."/>
            <person name="Jiang H."/>
            <person name="Qiu Q."/>
            <person name="Yang H."/>
            <person name="Zhang Y.E."/>
            <person name="Wang W."/>
            <person name="Zhu M."/>
            <person name="He S."/>
            <person name="Zhang G."/>
        </authorList>
    </citation>
    <scope>NUCLEOTIDE SEQUENCE</scope>
    <source>
        <strain evidence="7">Pddl_001</strain>
    </source>
</reference>
<evidence type="ECO:0000256" key="2">
    <source>
        <dbReference type="ARBA" id="ARBA00005787"/>
    </source>
</evidence>
<feature type="transmembrane region" description="Helical" evidence="6">
    <location>
        <begin position="183"/>
        <end position="205"/>
    </location>
</feature>
<feature type="non-terminal residue" evidence="7">
    <location>
        <position position="1"/>
    </location>
</feature>
<evidence type="ECO:0000313" key="8">
    <source>
        <dbReference type="Proteomes" id="UP001166093"/>
    </source>
</evidence>
<dbReference type="Pfam" id="PF25807">
    <property type="entry name" value="Clarin-2"/>
    <property type="match status" value="1"/>
</dbReference>
<evidence type="ECO:0000256" key="6">
    <source>
        <dbReference type="SAM" id="Phobius"/>
    </source>
</evidence>